<sequence>MGEFYYGEDDDLNYDMIEDVSNVKSISSSLLLGSTDWTADTIVSQVEKKNILLDPDFQRRDAWKAPRKSAFIESLILGFPIPQIVLAENKNKRGSFIVIDGKQRLLTLMQFFGKKGYSKLKLTNLKILTKCNNKTIDDIKKDLSLSHYIDNVENAAIRTVVIKNWDDESILYQIFLRLNTNTVSLSPQELRGALHPGPFVKFADEFSEKNKNIKKIFNIKKDPDFRMRDIELFIRFVGFKLFIEDYRGNLKKFLDDTCLILNKNWDTKESIVNEIADDFDIGVSTTYVIFGKNAYHKWIKNGYENKFNRAIFDIMMYYFSNRDISETAKQNKVLVKKCFESLCENNNEFMSSLERTTKSIAATKTRYTVWGNALYETLGIEIKIPVVTK</sequence>
<protein>
    <submittedName>
        <fullName evidence="2">DUF262 domain-containing protein</fullName>
    </submittedName>
</protein>
<dbReference type="PANTHER" id="PTHR39639">
    <property type="entry name" value="CHROMOSOME 16, WHOLE GENOME SHOTGUN SEQUENCE"/>
    <property type="match status" value="1"/>
</dbReference>
<evidence type="ECO:0000259" key="1">
    <source>
        <dbReference type="Pfam" id="PF03235"/>
    </source>
</evidence>
<reference evidence="2" key="2">
    <citation type="submission" date="2021-04" db="EMBL/GenBank/DDBJ databases">
        <authorList>
            <person name="Gilroy R."/>
        </authorList>
    </citation>
    <scope>NUCLEOTIDE SEQUENCE</scope>
    <source>
        <strain evidence="2">CHK186-16707</strain>
    </source>
</reference>
<dbReference type="PANTHER" id="PTHR39639:SF1">
    <property type="entry name" value="DUF262 DOMAIN-CONTAINING PROTEIN"/>
    <property type="match status" value="1"/>
</dbReference>
<accession>A0A9D2KMZ9</accession>
<dbReference type="EMBL" id="DXAN01000031">
    <property type="protein sequence ID" value="HJA09422.1"/>
    <property type="molecule type" value="Genomic_DNA"/>
</dbReference>
<comment type="caution">
    <text evidence="2">The sequence shown here is derived from an EMBL/GenBank/DDBJ whole genome shotgun (WGS) entry which is preliminary data.</text>
</comment>
<dbReference type="Pfam" id="PF03235">
    <property type="entry name" value="GmrSD_N"/>
    <property type="match status" value="1"/>
</dbReference>
<reference evidence="2" key="1">
    <citation type="journal article" date="2021" name="PeerJ">
        <title>Extensive microbial diversity within the chicken gut microbiome revealed by metagenomics and culture.</title>
        <authorList>
            <person name="Gilroy R."/>
            <person name="Ravi A."/>
            <person name="Getino M."/>
            <person name="Pursley I."/>
            <person name="Horton D.L."/>
            <person name="Alikhan N.F."/>
            <person name="Baker D."/>
            <person name="Gharbi K."/>
            <person name="Hall N."/>
            <person name="Watson M."/>
            <person name="Adriaenssens E.M."/>
            <person name="Foster-Nyarko E."/>
            <person name="Jarju S."/>
            <person name="Secka A."/>
            <person name="Antonio M."/>
            <person name="Oren A."/>
            <person name="Chaudhuri R.R."/>
            <person name="La Ragione R."/>
            <person name="Hildebrand F."/>
            <person name="Pallen M.J."/>
        </authorList>
    </citation>
    <scope>NUCLEOTIDE SEQUENCE</scope>
    <source>
        <strain evidence="2">CHK186-16707</strain>
    </source>
</reference>
<evidence type="ECO:0000313" key="3">
    <source>
        <dbReference type="Proteomes" id="UP000824225"/>
    </source>
</evidence>
<gene>
    <name evidence="2" type="ORF">H9962_09590</name>
</gene>
<feature type="domain" description="GmrSD restriction endonucleases N-terminal" evidence="1">
    <location>
        <begin position="48"/>
        <end position="194"/>
    </location>
</feature>
<dbReference type="Proteomes" id="UP000824225">
    <property type="component" value="Unassembled WGS sequence"/>
</dbReference>
<proteinExistence type="predicted"/>
<dbReference type="InterPro" id="IPR004919">
    <property type="entry name" value="GmrSD_N"/>
</dbReference>
<name>A0A9D2KMZ9_9BACT</name>
<dbReference type="AlphaFoldDB" id="A0A9D2KMZ9"/>
<evidence type="ECO:0000313" key="2">
    <source>
        <dbReference type="EMBL" id="HJA09422.1"/>
    </source>
</evidence>
<organism evidence="2 3">
    <name type="scientific">Candidatus Mailhella merdigallinarum</name>
    <dbReference type="NCBI Taxonomy" id="2838658"/>
    <lineage>
        <taxon>Bacteria</taxon>
        <taxon>Pseudomonadati</taxon>
        <taxon>Thermodesulfobacteriota</taxon>
        <taxon>Desulfovibrionia</taxon>
        <taxon>Desulfovibrionales</taxon>
        <taxon>Desulfovibrionaceae</taxon>
        <taxon>Mailhella</taxon>
    </lineage>
</organism>